<dbReference type="GO" id="GO:0008757">
    <property type="term" value="F:S-adenosylmethionine-dependent methyltransferase activity"/>
    <property type="evidence" value="ECO:0007669"/>
    <property type="project" value="InterPro"/>
</dbReference>
<dbReference type="Proteomes" id="UP000675664">
    <property type="component" value="Unassembled WGS sequence"/>
</dbReference>
<reference evidence="6" key="1">
    <citation type="submission" date="2021-04" db="EMBL/GenBank/DDBJ databases">
        <title>Sinoanaerobacter chloroacetimidivorans sp. nov., an obligate anaerobic bacterium isolated from anaerobic sludge.</title>
        <authorList>
            <person name="Bao Y."/>
        </authorList>
    </citation>
    <scope>NUCLEOTIDE SEQUENCE</scope>
    <source>
        <strain evidence="6">BAD-6</strain>
    </source>
</reference>
<dbReference type="NCBIfam" id="NF045667">
    <property type="entry name" value="MTase_DVU1556"/>
    <property type="match status" value="1"/>
</dbReference>
<sequence length="243" mass="27409">MSNFKPGEFRITKKAMDLWNLPKGSKVLDIGCGQGETVEYLEKEYGFQTCGIDLSMARIKEGKTRNPGLDIRYGDGEFLDEFTSLSFDGVSMECVLSVINLPDEALHEAYCVLKKGGKLFLSDLYIKDPDPGFLKALQKEADQHKSLPHKEGECNTDCADEHKNRPTNFRSSGRFAKEPLLEQLKEIGYINITWEDCSLELDQFAAEKLMRDGTLEGCLCDEAIHPKDPYKTGYFMLTAEKPL</sequence>
<evidence type="ECO:0000313" key="7">
    <source>
        <dbReference type="Proteomes" id="UP000675664"/>
    </source>
</evidence>
<comment type="caution">
    <text evidence="6">The sequence shown here is derived from an EMBL/GenBank/DDBJ whole genome shotgun (WGS) entry which is preliminary data.</text>
</comment>
<proteinExistence type="predicted"/>
<dbReference type="AlphaFoldDB" id="A0A8J7VZC2"/>
<keyword evidence="3" id="KW-0808">Transferase</keyword>
<name>A0A8J7VZC2_9FIRM</name>
<dbReference type="PANTHER" id="PTHR44307:SF2">
    <property type="entry name" value="PHOSPHOETHANOLAMINE METHYLTRANSFERASE ISOFORM X1"/>
    <property type="match status" value="1"/>
</dbReference>
<dbReference type="Pfam" id="PF08241">
    <property type="entry name" value="Methyltransf_11"/>
    <property type="match status" value="1"/>
</dbReference>
<evidence type="ECO:0000256" key="3">
    <source>
        <dbReference type="ARBA" id="ARBA00022679"/>
    </source>
</evidence>
<dbReference type="InterPro" id="IPR029063">
    <property type="entry name" value="SAM-dependent_MTases_sf"/>
</dbReference>
<evidence type="ECO:0000256" key="2">
    <source>
        <dbReference type="ARBA" id="ARBA00022603"/>
    </source>
</evidence>
<evidence type="ECO:0000256" key="1">
    <source>
        <dbReference type="ARBA" id="ARBA00005189"/>
    </source>
</evidence>
<reference evidence="6" key="2">
    <citation type="submission" date="2021-04" db="EMBL/GenBank/DDBJ databases">
        <authorList>
            <person name="Liu J."/>
        </authorList>
    </citation>
    <scope>NUCLEOTIDE SEQUENCE</scope>
    <source>
        <strain evidence="6">BAD-6</strain>
    </source>
</reference>
<dbReference type="RefSeq" id="WP_227018056.1">
    <property type="nucleotide sequence ID" value="NZ_JAGSND010000004.1"/>
</dbReference>
<dbReference type="Gene3D" id="3.40.50.150">
    <property type="entry name" value="Vaccinia Virus protein VP39"/>
    <property type="match status" value="1"/>
</dbReference>
<accession>A0A8J7VZC2</accession>
<evidence type="ECO:0000259" key="5">
    <source>
        <dbReference type="Pfam" id="PF08241"/>
    </source>
</evidence>
<keyword evidence="2 6" id="KW-0489">Methyltransferase</keyword>
<protein>
    <submittedName>
        <fullName evidence="6">Class I SAM-dependent methyltransferase</fullName>
    </submittedName>
</protein>
<comment type="pathway">
    <text evidence="4">Phospholipid metabolism.</text>
</comment>
<comment type="pathway">
    <text evidence="1">Lipid metabolism.</text>
</comment>
<dbReference type="EMBL" id="JAGSND010000004">
    <property type="protein sequence ID" value="MBR0597932.1"/>
    <property type="molecule type" value="Genomic_DNA"/>
</dbReference>
<keyword evidence="7" id="KW-1185">Reference proteome</keyword>
<evidence type="ECO:0000313" key="6">
    <source>
        <dbReference type="EMBL" id="MBR0597932.1"/>
    </source>
</evidence>
<feature type="domain" description="Methyltransferase type 11" evidence="5">
    <location>
        <begin position="28"/>
        <end position="121"/>
    </location>
</feature>
<organism evidence="6 7">
    <name type="scientific">Sinanaerobacter chloroacetimidivorans</name>
    <dbReference type="NCBI Taxonomy" id="2818044"/>
    <lineage>
        <taxon>Bacteria</taxon>
        <taxon>Bacillati</taxon>
        <taxon>Bacillota</taxon>
        <taxon>Clostridia</taxon>
        <taxon>Peptostreptococcales</taxon>
        <taxon>Anaerovoracaceae</taxon>
        <taxon>Sinanaerobacter</taxon>
    </lineage>
</organism>
<dbReference type="GO" id="GO:0032259">
    <property type="term" value="P:methylation"/>
    <property type="evidence" value="ECO:0007669"/>
    <property type="project" value="UniProtKB-KW"/>
</dbReference>
<dbReference type="InterPro" id="IPR013216">
    <property type="entry name" value="Methyltransf_11"/>
</dbReference>
<gene>
    <name evidence="6" type="ORF">KCX82_08615</name>
</gene>
<dbReference type="SUPFAM" id="SSF53335">
    <property type="entry name" value="S-adenosyl-L-methionine-dependent methyltransferases"/>
    <property type="match status" value="1"/>
</dbReference>
<dbReference type="CDD" id="cd02440">
    <property type="entry name" value="AdoMet_MTases"/>
    <property type="match status" value="1"/>
</dbReference>
<dbReference type="PANTHER" id="PTHR44307">
    <property type="entry name" value="PHOSPHOETHANOLAMINE METHYLTRANSFERASE"/>
    <property type="match status" value="1"/>
</dbReference>
<evidence type="ECO:0000256" key="4">
    <source>
        <dbReference type="ARBA" id="ARBA00025707"/>
    </source>
</evidence>